<dbReference type="InterPro" id="IPR018881">
    <property type="entry name" value="C2orf69_mit"/>
</dbReference>
<accession>A0A421GBG3</accession>
<protein>
    <recommendedName>
        <fullName evidence="2">WRKY19-like zinc finger domain-containing protein</fullName>
    </recommendedName>
</protein>
<feature type="region of interest" description="Disordered" evidence="1">
    <location>
        <begin position="439"/>
        <end position="465"/>
    </location>
</feature>
<evidence type="ECO:0000259" key="2">
    <source>
        <dbReference type="Pfam" id="PF24906"/>
    </source>
</evidence>
<dbReference type="PANTHER" id="PTHR31296">
    <property type="entry name" value="UPF0565 PROTEIN C2ORF69"/>
    <property type="match status" value="1"/>
</dbReference>
<dbReference type="EMBL" id="MBAD02000053">
    <property type="protein sequence ID" value="RLN71625.1"/>
    <property type="molecule type" value="Genomic_DNA"/>
</dbReference>
<dbReference type="InterPro" id="IPR056866">
    <property type="entry name" value="Znf_WRKY19"/>
</dbReference>
<name>A0A421GBG3_9STRA</name>
<reference evidence="3 4" key="1">
    <citation type="submission" date="2018-07" db="EMBL/GenBank/DDBJ databases">
        <title>Genome sequencing of oomycete isolates from Chile give support for New Zealand origin for Phytophthora kernoviae and make available the first Nothophytophthora sp. genome.</title>
        <authorList>
            <person name="Studholme D.J."/>
            <person name="Sanfuentes E."/>
            <person name="Panda P."/>
            <person name="Hill R."/>
            <person name="Sambles C."/>
            <person name="Grant M."/>
            <person name="Williams N.M."/>
            <person name="Mcdougal R.L."/>
        </authorList>
    </citation>
    <scope>NUCLEOTIDE SEQUENCE [LARGE SCALE GENOMIC DNA]</scope>
    <source>
        <strain evidence="3">Chile7</strain>
    </source>
</reference>
<evidence type="ECO:0000313" key="3">
    <source>
        <dbReference type="EMBL" id="RLN71625.1"/>
    </source>
</evidence>
<sequence length="743" mass="81733">MGHGGRQQCKVDDCIKCAHGGGFCISHGGGKRCSSKLCTKSAQAGGFCYSHGDAFTAWGNVDSDPWDVAANLSLQSGLEAEACHLNVDDKIREEEGSVDGEKEKEETDSLHVNELSELFSCVEQEEASDVDFGVFIEDEDAINVEEISELFSCLEESKKVDCVDAVASSVAVDKCDTEPVTEELDLFGSLKDDEAGQEQAFADAANIDMLSEMFSAALEDKDVELETKTLTYPVADCADAKNVDLVAELFTSLETDSDATQEVMVENSSIRDWIDALEVDNMSSLFAELEQADAAQTVKKTVAPVSSRAKVDSRVFVPKFSVRMDGQQSRRPVVGINNNLLVGPPGVLLVGPPALAEQHVTRENRVDRWKTKRKTRPFVTKPPDPMISDTRRASAAKRQRVTVTQVQQKKVGPFAKVIPQYSSAMWSFMASALWVTPAEPAADTTSPPSPSNNQESGGERSSFRLHSRGWLDRENELYLSIPKTEAAYCNVLFFPGDVQDFKCEMMAGPFADYCEYSYDNVAELLSDKFGDTCNVWVVRPSHFVHGAYSSFDNFVSTNEYGAATEYDPTAYAAKNLASLMQNTQAALKRQGVKLSTALPIHLLGFSKGGVVLNQLVTELINSIHWLDSGNGSLQGVLPSDELALTVLSRYEHLRLFVHVTPYQYEADTRPWIKTEVNSFVKKMDLLGADIQLIMYYEGDEGSLSSHFQILQDFEASRSFRSKGGGVKNSPEHAVQPVRIQAYK</sequence>
<dbReference type="PANTHER" id="PTHR31296:SF1">
    <property type="entry name" value="MITOCHONDRIAL PROTEIN C2ORF69"/>
    <property type="match status" value="1"/>
</dbReference>
<evidence type="ECO:0000256" key="1">
    <source>
        <dbReference type="SAM" id="MobiDB-lite"/>
    </source>
</evidence>
<dbReference type="AlphaFoldDB" id="A0A421GBG3"/>
<evidence type="ECO:0000313" key="4">
    <source>
        <dbReference type="Proteomes" id="UP000284657"/>
    </source>
</evidence>
<dbReference type="Pfam" id="PF10561">
    <property type="entry name" value="C2orf69"/>
    <property type="match status" value="2"/>
</dbReference>
<feature type="region of interest" description="Disordered" evidence="1">
    <location>
        <begin position="376"/>
        <end position="398"/>
    </location>
</feature>
<proteinExistence type="predicted"/>
<comment type="caution">
    <text evidence="3">The sequence shown here is derived from an EMBL/GenBank/DDBJ whole genome shotgun (WGS) entry which is preliminary data.</text>
</comment>
<feature type="domain" description="WRKY19-like zinc finger" evidence="2">
    <location>
        <begin position="6"/>
        <end position="29"/>
    </location>
</feature>
<gene>
    <name evidence="3" type="ORF">BBJ29_002608</name>
</gene>
<organism evidence="3 4">
    <name type="scientific">Phytophthora kernoviae</name>
    <dbReference type="NCBI Taxonomy" id="325452"/>
    <lineage>
        <taxon>Eukaryota</taxon>
        <taxon>Sar</taxon>
        <taxon>Stramenopiles</taxon>
        <taxon>Oomycota</taxon>
        <taxon>Peronosporomycetes</taxon>
        <taxon>Peronosporales</taxon>
        <taxon>Peronosporaceae</taxon>
        <taxon>Phytophthora</taxon>
    </lineage>
</organism>
<dbReference type="Proteomes" id="UP000284657">
    <property type="component" value="Unassembled WGS sequence"/>
</dbReference>
<feature type="domain" description="WRKY19-like zinc finger" evidence="2">
    <location>
        <begin position="30"/>
        <end position="52"/>
    </location>
</feature>
<dbReference type="Pfam" id="PF24906">
    <property type="entry name" value="Zf_WRKY19"/>
    <property type="match status" value="2"/>
</dbReference>
<dbReference type="GO" id="GO:0005739">
    <property type="term" value="C:mitochondrion"/>
    <property type="evidence" value="ECO:0007669"/>
    <property type="project" value="TreeGrafter"/>
</dbReference>